<dbReference type="EMBL" id="OC924135">
    <property type="protein sequence ID" value="CAD7655319.1"/>
    <property type="molecule type" value="Genomic_DNA"/>
</dbReference>
<evidence type="ECO:0000256" key="1">
    <source>
        <dbReference type="ARBA" id="ARBA00022490"/>
    </source>
</evidence>
<evidence type="ECO:0000256" key="2">
    <source>
        <dbReference type="ARBA" id="ARBA00022741"/>
    </source>
</evidence>
<dbReference type="OrthoDB" id="61815at2759"/>
<keyword evidence="4" id="KW-0342">GTP-binding</keyword>
<dbReference type="InterPro" id="IPR027417">
    <property type="entry name" value="P-loop_NTPase"/>
</dbReference>
<dbReference type="Gene3D" id="3.40.50.300">
    <property type="entry name" value="P-loop containing nucleotide triphosphate hydrolases"/>
    <property type="match status" value="1"/>
</dbReference>
<evidence type="ECO:0000256" key="3">
    <source>
        <dbReference type="ARBA" id="ARBA00022801"/>
    </source>
</evidence>
<reference evidence="6" key="1">
    <citation type="submission" date="2020-11" db="EMBL/GenBank/DDBJ databases">
        <authorList>
            <person name="Tran Van P."/>
        </authorList>
    </citation>
    <scope>NUCLEOTIDE SEQUENCE</scope>
</reference>
<dbReference type="PANTHER" id="PTHR45709">
    <property type="entry name" value="LARGE SUBUNIT GTPASE 1 HOMOLOG-RELATED"/>
    <property type="match status" value="1"/>
</dbReference>
<dbReference type="EMBL" id="CAJPVJ010009310">
    <property type="protein sequence ID" value="CAG2172506.1"/>
    <property type="molecule type" value="Genomic_DNA"/>
</dbReference>
<dbReference type="SUPFAM" id="SSF52540">
    <property type="entry name" value="P-loop containing nucleoside triphosphate hydrolases"/>
    <property type="match status" value="1"/>
</dbReference>
<evidence type="ECO:0000313" key="6">
    <source>
        <dbReference type="EMBL" id="CAD7655319.1"/>
    </source>
</evidence>
<keyword evidence="7" id="KW-1185">Reference proteome</keyword>
<organism evidence="6">
    <name type="scientific">Oppiella nova</name>
    <dbReference type="NCBI Taxonomy" id="334625"/>
    <lineage>
        <taxon>Eukaryota</taxon>
        <taxon>Metazoa</taxon>
        <taxon>Ecdysozoa</taxon>
        <taxon>Arthropoda</taxon>
        <taxon>Chelicerata</taxon>
        <taxon>Arachnida</taxon>
        <taxon>Acari</taxon>
        <taxon>Acariformes</taxon>
        <taxon>Sarcoptiformes</taxon>
        <taxon>Oribatida</taxon>
        <taxon>Brachypylina</taxon>
        <taxon>Oppioidea</taxon>
        <taxon>Oppiidae</taxon>
        <taxon>Oppiella</taxon>
    </lineage>
</organism>
<accession>A0A7R9M827</accession>
<dbReference type="GO" id="GO:0005829">
    <property type="term" value="C:cytosol"/>
    <property type="evidence" value="ECO:0007669"/>
    <property type="project" value="TreeGrafter"/>
</dbReference>
<proteinExistence type="predicted"/>
<feature type="compositionally biased region" description="Polar residues" evidence="5">
    <location>
        <begin position="395"/>
        <end position="413"/>
    </location>
</feature>
<keyword evidence="2" id="KW-0547">Nucleotide-binding</keyword>
<keyword evidence="1" id="KW-0963">Cytoplasm</keyword>
<evidence type="ECO:0008006" key="8">
    <source>
        <dbReference type="Google" id="ProtNLM"/>
    </source>
</evidence>
<keyword evidence="3" id="KW-0378">Hydrolase</keyword>
<dbReference type="GO" id="GO:0005525">
    <property type="term" value="F:GTP binding"/>
    <property type="evidence" value="ECO:0007669"/>
    <property type="project" value="UniProtKB-KW"/>
</dbReference>
<dbReference type="Proteomes" id="UP000728032">
    <property type="component" value="Unassembled WGS sequence"/>
</dbReference>
<name>A0A7R9M827_9ACAR</name>
<feature type="region of interest" description="Disordered" evidence="5">
    <location>
        <begin position="395"/>
        <end position="426"/>
    </location>
</feature>
<dbReference type="GO" id="GO:0003924">
    <property type="term" value="F:GTPase activity"/>
    <property type="evidence" value="ECO:0007669"/>
    <property type="project" value="InterPro"/>
</dbReference>
<dbReference type="InterPro" id="IPR043358">
    <property type="entry name" value="GNL1-like"/>
</dbReference>
<evidence type="ECO:0000256" key="5">
    <source>
        <dbReference type="SAM" id="MobiDB-lite"/>
    </source>
</evidence>
<gene>
    <name evidence="6" type="ORF">ONB1V03_LOCUS11962</name>
</gene>
<dbReference type="PANTHER" id="PTHR45709:SF2">
    <property type="entry name" value="LARGE SUBUNIT GTPASE 1 HOMOLOG"/>
    <property type="match status" value="1"/>
</dbReference>
<feature type="compositionally biased region" description="Basic residues" evidence="5">
    <location>
        <begin position="416"/>
        <end position="426"/>
    </location>
</feature>
<dbReference type="AlphaFoldDB" id="A0A7R9M827"/>
<sequence>MGKKKDSVSSLGRNLIKERKKNLSKHLYKTNRHVLDLEESKNTISVTETTTLEEFLTSAQMANVEFTAEREDIQIVDPNHRSVDIKVSDNKEALLIPRRPQWDESTTPEELNQLEYDLYLEWRRHLSHIQENEDIVMTPFEKNIEFWRQLWRVVERSDVCVQILDARNPLLFLSEDLQKYVKEVNESKVNVILMNKSDFLTPTQRHVWAKHFDSMAMRALFFSAKQQLECDDDNDLAVDEESDSTHNSSKLLSRQQLINLFKSMKSENSSDPITIEFEDQNRFATPEELLTTYGFSRGFMTQRGIPDNCRSARYILKDFVCGKLLYCYCPPNGDQKSFHEFPQNSNQTNIPMSEALKRILESSHITQKDFNNSYFHTNYGTVHTKGVVSVSGYSQRQGTGMSEADTTSSTCITSKPWKKHNNRNKKEKLRRVYAHLDQ</sequence>
<evidence type="ECO:0000313" key="7">
    <source>
        <dbReference type="Proteomes" id="UP000728032"/>
    </source>
</evidence>
<dbReference type="GO" id="GO:0000054">
    <property type="term" value="P:ribosomal subunit export from nucleus"/>
    <property type="evidence" value="ECO:0007669"/>
    <property type="project" value="TreeGrafter"/>
</dbReference>
<protein>
    <recommendedName>
        <fullName evidence="8">Large subunit GTPase 1 homolog</fullName>
    </recommendedName>
</protein>
<evidence type="ECO:0000256" key="4">
    <source>
        <dbReference type="ARBA" id="ARBA00023134"/>
    </source>
</evidence>